<keyword evidence="12" id="KW-1185">Reference proteome</keyword>
<feature type="region of interest" description="Disordered" evidence="9">
    <location>
        <begin position="173"/>
        <end position="193"/>
    </location>
</feature>
<evidence type="ECO:0000256" key="1">
    <source>
        <dbReference type="ARBA" id="ARBA00022468"/>
    </source>
</evidence>
<feature type="region of interest" description="Disordered" evidence="9">
    <location>
        <begin position="1"/>
        <end position="30"/>
    </location>
</feature>
<dbReference type="GO" id="GO:0005643">
    <property type="term" value="C:nuclear pore"/>
    <property type="evidence" value="ECO:0007669"/>
    <property type="project" value="TreeGrafter"/>
</dbReference>
<comment type="subunit">
    <text evidence="6">Interacts with RAN (via C-terminus of GTP-bound form) but not with GDP-bound RAN. Identified in a complex composed of RAN, RANGAP1 and RANBP1. Identified in a complex that contains TNPO1, RAN and RANBP1. Identified in a complex that contains CSE1L, KPNA2, RAN and RANBP1. Identified in a complex with nucleotide-free RAN and RCC1.</text>
</comment>
<feature type="compositionally biased region" description="Basic and acidic residues" evidence="9">
    <location>
        <begin position="11"/>
        <end position="30"/>
    </location>
</feature>
<dbReference type="InterPro" id="IPR045256">
    <property type="entry name" value="RanBP1_RanBD"/>
</dbReference>
<dbReference type="EMBL" id="JAACXV010000004">
    <property type="protein sequence ID" value="KAF7287657.1"/>
    <property type="molecule type" value="Genomic_DNA"/>
</dbReference>
<feature type="domain" description="RanBD1" evidence="10">
    <location>
        <begin position="31"/>
        <end position="169"/>
    </location>
</feature>
<keyword evidence="1" id="KW-0343">GTPase activation</keyword>
<evidence type="ECO:0000256" key="7">
    <source>
        <dbReference type="ARBA" id="ARBA00067380"/>
    </source>
</evidence>
<dbReference type="GO" id="GO:0006913">
    <property type="term" value="P:nucleocytoplasmic transport"/>
    <property type="evidence" value="ECO:0007669"/>
    <property type="project" value="InterPro"/>
</dbReference>
<dbReference type="SUPFAM" id="SSF50729">
    <property type="entry name" value="PH domain-like"/>
    <property type="match status" value="1"/>
</dbReference>
<dbReference type="GO" id="GO:0005096">
    <property type="term" value="F:GTPase activator activity"/>
    <property type="evidence" value="ECO:0007669"/>
    <property type="project" value="UniProtKB-KW"/>
</dbReference>
<evidence type="ECO:0000256" key="2">
    <source>
        <dbReference type="ARBA" id="ARBA00022553"/>
    </source>
</evidence>
<dbReference type="Gene3D" id="2.30.29.30">
    <property type="entry name" value="Pleckstrin-homology domain (PH domain)/Phosphotyrosine-binding domain (PTB)"/>
    <property type="match status" value="1"/>
</dbReference>
<comment type="caution">
    <text evidence="11">The sequence shown here is derived from an EMBL/GenBank/DDBJ whole genome shotgun (WGS) entry which is preliminary data.</text>
</comment>
<protein>
    <recommendedName>
        <fullName evidence="7">Ran-specific GTPase-activating protein</fullName>
    </recommendedName>
    <alternativeName>
        <fullName evidence="8">Ran-binding protein 1</fullName>
    </alternativeName>
</protein>
<dbReference type="OrthoDB" id="2357150at2759"/>
<dbReference type="AlphaFoldDB" id="A0A834IV80"/>
<evidence type="ECO:0000256" key="5">
    <source>
        <dbReference type="ARBA" id="ARBA00061276"/>
    </source>
</evidence>
<dbReference type="FunFam" id="2.30.29.30:FF:000824">
    <property type="entry name" value="Ran-specific GTPase-activating protein"/>
    <property type="match status" value="1"/>
</dbReference>
<dbReference type="InterPro" id="IPR011993">
    <property type="entry name" value="PH-like_dom_sf"/>
</dbReference>
<dbReference type="PANTHER" id="PTHR23138:SF94">
    <property type="entry name" value="RAN BINDING PROTEIN 1"/>
    <property type="match status" value="1"/>
</dbReference>
<dbReference type="CDD" id="cd13179">
    <property type="entry name" value="RanBD_RanBP1"/>
    <property type="match status" value="1"/>
</dbReference>
<evidence type="ECO:0000313" key="12">
    <source>
        <dbReference type="Proteomes" id="UP000625711"/>
    </source>
</evidence>
<gene>
    <name evidence="11" type="ORF">GWI33_006002</name>
</gene>
<evidence type="ECO:0000256" key="3">
    <source>
        <dbReference type="ARBA" id="ARBA00022990"/>
    </source>
</evidence>
<sequence>MSDTTHNIPETPEREQRNSESSDTEHEHDPQFVPIIILPEIHISANEENENEFLKIRAKLYRFDNKTDPPEWKERGTGELKILQHKERNSFRIVMRRDKTLKVCANHFILPWMDLKPSQTNEKAFIYTVLADFADEETKSECLAVKFATVENANIFKTKFEKAKEILKSVDNSDVTNGEDNLKHETLDDNTENNDVITKLSKLDVKEETSKIEKEQDTKE</sequence>
<organism evidence="11 12">
    <name type="scientific">Rhynchophorus ferrugineus</name>
    <name type="common">Red palm weevil</name>
    <name type="synonym">Curculio ferrugineus</name>
    <dbReference type="NCBI Taxonomy" id="354439"/>
    <lineage>
        <taxon>Eukaryota</taxon>
        <taxon>Metazoa</taxon>
        <taxon>Ecdysozoa</taxon>
        <taxon>Arthropoda</taxon>
        <taxon>Hexapoda</taxon>
        <taxon>Insecta</taxon>
        <taxon>Pterygota</taxon>
        <taxon>Neoptera</taxon>
        <taxon>Endopterygota</taxon>
        <taxon>Coleoptera</taxon>
        <taxon>Polyphaga</taxon>
        <taxon>Cucujiformia</taxon>
        <taxon>Curculionidae</taxon>
        <taxon>Dryophthorinae</taxon>
        <taxon>Rhynchophorus</taxon>
    </lineage>
</organism>
<comment type="similarity">
    <text evidence="5">Belongs to the RANBP1 family.</text>
</comment>
<dbReference type="PROSITE" id="PS50196">
    <property type="entry name" value="RANBD1"/>
    <property type="match status" value="1"/>
</dbReference>
<dbReference type="InterPro" id="IPR000156">
    <property type="entry name" value="Ran_bind_dom"/>
</dbReference>
<dbReference type="PANTHER" id="PTHR23138">
    <property type="entry name" value="RAN BINDING PROTEIN"/>
    <property type="match status" value="1"/>
</dbReference>
<keyword evidence="2" id="KW-0597">Phosphoprotein</keyword>
<proteinExistence type="inferred from homology"/>
<comment type="function">
    <text evidence="4">Plays a role in RAN-dependent nucleocytoplasmic transport. Alleviates the TNPO1-dependent inhibition of RAN GTPase activity and mediates the dissociation of RAN from proteins involved in transport into the nucleus. Induces a conformation change in the complex formed by XPO1 and RAN that triggers the release of the nuclear export signal of cargo proteins. Promotes the disassembly of the complex formed by RAN and importin beta. Promotes dissociation of RAN from a complex with KPNA2 and CSE1L. Required for normal mitotic spindle assembly and normal progress through mitosis via its effect on RAN. Does not increase the RAN GTPase activity by itself, but increases GTP hydrolysis mediated by RANGAP1. Inhibits RCC1-dependent exchange of RAN-bound GDP by GTP.</text>
</comment>
<keyword evidence="3" id="KW-0007">Acetylation</keyword>
<evidence type="ECO:0000313" key="11">
    <source>
        <dbReference type="EMBL" id="KAF7287657.1"/>
    </source>
</evidence>
<evidence type="ECO:0000256" key="8">
    <source>
        <dbReference type="ARBA" id="ARBA00081162"/>
    </source>
</evidence>
<dbReference type="Pfam" id="PF00638">
    <property type="entry name" value="Ran_BP1"/>
    <property type="match status" value="1"/>
</dbReference>
<dbReference type="Proteomes" id="UP000625711">
    <property type="component" value="Unassembled WGS sequence"/>
</dbReference>
<dbReference type="InterPro" id="IPR045255">
    <property type="entry name" value="RanBP1-like"/>
</dbReference>
<dbReference type="SMART" id="SM00160">
    <property type="entry name" value="RanBD"/>
    <property type="match status" value="1"/>
</dbReference>
<evidence type="ECO:0000256" key="6">
    <source>
        <dbReference type="ARBA" id="ARBA00066150"/>
    </source>
</evidence>
<name>A0A834IV80_RHYFE</name>
<accession>A0A834IV80</accession>
<reference evidence="11" key="1">
    <citation type="submission" date="2020-08" db="EMBL/GenBank/DDBJ databases">
        <title>Genome sequencing and assembly of the red palm weevil Rhynchophorus ferrugineus.</title>
        <authorList>
            <person name="Dias G.B."/>
            <person name="Bergman C.M."/>
            <person name="Manee M."/>
        </authorList>
    </citation>
    <scope>NUCLEOTIDE SEQUENCE</scope>
    <source>
        <strain evidence="11">AA-2017</strain>
        <tissue evidence="11">Whole larva</tissue>
    </source>
</reference>
<evidence type="ECO:0000259" key="10">
    <source>
        <dbReference type="PROSITE" id="PS50196"/>
    </source>
</evidence>
<evidence type="ECO:0000256" key="4">
    <source>
        <dbReference type="ARBA" id="ARBA00056716"/>
    </source>
</evidence>
<evidence type="ECO:0000256" key="9">
    <source>
        <dbReference type="SAM" id="MobiDB-lite"/>
    </source>
</evidence>
<dbReference type="GO" id="GO:0005737">
    <property type="term" value="C:cytoplasm"/>
    <property type="evidence" value="ECO:0007669"/>
    <property type="project" value="TreeGrafter"/>
</dbReference>